<evidence type="ECO:0000259" key="2">
    <source>
        <dbReference type="Pfam" id="PF21922"/>
    </source>
</evidence>
<dbReference type="Pfam" id="PF00905">
    <property type="entry name" value="Transpeptidase"/>
    <property type="match status" value="1"/>
</dbReference>
<reference evidence="3 4" key="1">
    <citation type="submission" date="2016-04" db="EMBL/GenBank/DDBJ databases">
        <authorList>
            <person name="Evans L.H."/>
            <person name="Alamgir A."/>
            <person name="Owens N."/>
            <person name="Weber N.D."/>
            <person name="Virtaneva K."/>
            <person name="Barbian K."/>
            <person name="Babar A."/>
            <person name="Rosenke K."/>
        </authorList>
    </citation>
    <scope>NUCLEOTIDE SEQUENCE [LARGE SCALE GENOMIC DNA]</scope>
    <source>
        <strain evidence="3 4">LMa1</strain>
    </source>
</reference>
<dbReference type="InterPro" id="IPR001460">
    <property type="entry name" value="PCN-bd_Tpept"/>
</dbReference>
<comment type="caution">
    <text evidence="3">The sequence shown here is derived from an EMBL/GenBank/DDBJ whole genome shotgun (WGS) entry which is preliminary data.</text>
</comment>
<dbReference type="OrthoDB" id="9804124at2"/>
<dbReference type="Gene3D" id="3.90.1310.10">
    <property type="entry name" value="Penicillin-binding protein 2a (Domain 2)"/>
    <property type="match status" value="1"/>
</dbReference>
<dbReference type="Gene3D" id="3.40.710.10">
    <property type="entry name" value="DD-peptidase/beta-lactamase superfamily"/>
    <property type="match status" value="1"/>
</dbReference>
<sequence length="483" mass="50940">MQTNIRRLAYLLLSCFILLSFYLGYINVLQGPALAADPHNRRLAAYEAKIVRGVIYDREGVPLAENKRENNTLRRIYPQGADAAQVVGFVSPRYGRTGLESAYDRYLLGMTDEDKVKALLDRLLGRQQAGDNVVVTLDARLQHLAMQLLAGRKGAVAALDPRTGDILALASSPSFDPNNIDQVTGEKNGKPVTVYDQLQSNSAAPLLDRAAQGAYPPGSVFKLVTGSGALAANPAVAQKVIDCRGGLTVNGFYLKDNAVHGVVNFRQALTVSCNTYFATLGLDLGKEKFYQTAVDFGLTKNPWDSGPGSIPEIAYRPGSLTPAAQMSRPQLASSAIGQGHVLVNPLQMALIAAAIANRGVIMRPHLLAEVRAPGGAVMLRDKPQPWLTATTPEAAREMTADMVAVVNSGTGRAAAIPGVTVAGKTGTAENPAGAPHAWFTGFAPAGSPRVAVAVVLENAGYGGEAAAPVAREIMRAALTVPGI</sequence>
<evidence type="ECO:0000313" key="3">
    <source>
        <dbReference type="EMBL" id="OAT81412.1"/>
    </source>
</evidence>
<dbReference type="EMBL" id="LYVF01000164">
    <property type="protein sequence ID" value="OAT81412.1"/>
    <property type="molecule type" value="Genomic_DNA"/>
</dbReference>
<dbReference type="Proteomes" id="UP000078532">
    <property type="component" value="Unassembled WGS sequence"/>
</dbReference>
<keyword evidence="4" id="KW-1185">Reference proteome</keyword>
<dbReference type="STRING" id="1838280.A6M21_11110"/>
<keyword evidence="3" id="KW-0132">Cell division</keyword>
<proteinExistence type="predicted"/>
<feature type="domain" description="Penicillin binding protein A dimerisation" evidence="2">
    <location>
        <begin position="52"/>
        <end position="133"/>
    </location>
</feature>
<dbReference type="AlphaFoldDB" id="A0A1B7LE81"/>
<organism evidence="3 4">
    <name type="scientific">Desulfotomaculum copahuensis</name>
    <dbReference type="NCBI Taxonomy" id="1838280"/>
    <lineage>
        <taxon>Bacteria</taxon>
        <taxon>Bacillati</taxon>
        <taxon>Bacillota</taxon>
        <taxon>Clostridia</taxon>
        <taxon>Eubacteriales</taxon>
        <taxon>Desulfotomaculaceae</taxon>
        <taxon>Desulfotomaculum</taxon>
    </lineage>
</organism>
<dbReference type="GO" id="GO:0008658">
    <property type="term" value="F:penicillin binding"/>
    <property type="evidence" value="ECO:0007669"/>
    <property type="project" value="InterPro"/>
</dbReference>
<accession>A0A1B7LE81</accession>
<dbReference type="Pfam" id="PF21922">
    <property type="entry name" value="PBP_dimer_2"/>
    <property type="match status" value="1"/>
</dbReference>
<dbReference type="GO" id="GO:0071555">
    <property type="term" value="P:cell wall organization"/>
    <property type="evidence" value="ECO:0007669"/>
    <property type="project" value="TreeGrafter"/>
</dbReference>
<dbReference type="PANTHER" id="PTHR30627:SF24">
    <property type="entry name" value="PENICILLIN-BINDING PROTEIN 4B"/>
    <property type="match status" value="1"/>
</dbReference>
<dbReference type="PANTHER" id="PTHR30627">
    <property type="entry name" value="PEPTIDOGLYCAN D,D-TRANSPEPTIDASE"/>
    <property type="match status" value="1"/>
</dbReference>
<dbReference type="InterPro" id="IPR012338">
    <property type="entry name" value="Beta-lactam/transpept-like"/>
</dbReference>
<dbReference type="InterPro" id="IPR036138">
    <property type="entry name" value="PBP_dimer_sf"/>
</dbReference>
<dbReference type="InterPro" id="IPR050515">
    <property type="entry name" value="Beta-lactam/transpept"/>
</dbReference>
<keyword evidence="3" id="KW-0131">Cell cycle</keyword>
<dbReference type="RefSeq" id="WP_066668594.1">
    <property type="nucleotide sequence ID" value="NZ_LYVF01000164.1"/>
</dbReference>
<protein>
    <submittedName>
        <fullName evidence="3">Cell division protein FtsI</fullName>
    </submittedName>
</protein>
<name>A0A1B7LE81_9FIRM</name>
<evidence type="ECO:0000259" key="1">
    <source>
        <dbReference type="Pfam" id="PF00905"/>
    </source>
</evidence>
<gene>
    <name evidence="3" type="ORF">A6M21_11110</name>
</gene>
<dbReference type="GO" id="GO:0071972">
    <property type="term" value="F:peptidoglycan L,D-transpeptidase activity"/>
    <property type="evidence" value="ECO:0007669"/>
    <property type="project" value="TreeGrafter"/>
</dbReference>
<evidence type="ECO:0000313" key="4">
    <source>
        <dbReference type="Proteomes" id="UP000078532"/>
    </source>
</evidence>
<dbReference type="SUPFAM" id="SSF56601">
    <property type="entry name" value="beta-lactamase/transpeptidase-like"/>
    <property type="match status" value="1"/>
</dbReference>
<dbReference type="SUPFAM" id="SSF56519">
    <property type="entry name" value="Penicillin binding protein dimerisation domain"/>
    <property type="match status" value="1"/>
</dbReference>
<dbReference type="GO" id="GO:0005886">
    <property type="term" value="C:plasma membrane"/>
    <property type="evidence" value="ECO:0007669"/>
    <property type="project" value="TreeGrafter"/>
</dbReference>
<feature type="domain" description="Penicillin-binding protein transpeptidase" evidence="1">
    <location>
        <begin position="154"/>
        <end position="474"/>
    </location>
</feature>
<dbReference type="InterPro" id="IPR054120">
    <property type="entry name" value="PBPA_dimer"/>
</dbReference>
<dbReference type="GO" id="GO:0051301">
    <property type="term" value="P:cell division"/>
    <property type="evidence" value="ECO:0007669"/>
    <property type="project" value="UniProtKB-KW"/>
</dbReference>